<sequence>MALPKPSLASLLLTFKHHNHLISIIQSSIQ</sequence>
<accession>A0A7J8RYQ3</accession>
<gene>
    <name evidence="1" type="ORF">Godav_028230</name>
</gene>
<dbReference type="AlphaFoldDB" id="A0A7J8RYQ3"/>
<reference evidence="1 2" key="1">
    <citation type="journal article" date="2019" name="Genome Biol. Evol.">
        <title>Insights into the evolution of the New World diploid cottons (Gossypium, subgenus Houzingenia) based on genome sequencing.</title>
        <authorList>
            <person name="Grover C.E."/>
            <person name="Arick M.A. 2nd"/>
            <person name="Thrash A."/>
            <person name="Conover J.L."/>
            <person name="Sanders W.S."/>
            <person name="Peterson D.G."/>
            <person name="Frelichowski J.E."/>
            <person name="Scheffler J.A."/>
            <person name="Scheffler B.E."/>
            <person name="Wendel J.F."/>
        </authorList>
    </citation>
    <scope>NUCLEOTIDE SEQUENCE [LARGE SCALE GENOMIC DNA]</scope>
    <source>
        <strain evidence="1">27</strain>
        <tissue evidence="1">Leaf</tissue>
    </source>
</reference>
<proteinExistence type="predicted"/>
<evidence type="ECO:0000313" key="1">
    <source>
        <dbReference type="EMBL" id="MBA0618971.1"/>
    </source>
</evidence>
<dbReference type="Proteomes" id="UP000593561">
    <property type="component" value="Unassembled WGS sequence"/>
</dbReference>
<protein>
    <submittedName>
        <fullName evidence="1">Uncharacterized protein</fullName>
    </submittedName>
</protein>
<organism evidence="1 2">
    <name type="scientific">Gossypium davidsonii</name>
    <name type="common">Davidson's cotton</name>
    <name type="synonym">Gossypium klotzschianum subsp. davidsonii</name>
    <dbReference type="NCBI Taxonomy" id="34287"/>
    <lineage>
        <taxon>Eukaryota</taxon>
        <taxon>Viridiplantae</taxon>
        <taxon>Streptophyta</taxon>
        <taxon>Embryophyta</taxon>
        <taxon>Tracheophyta</taxon>
        <taxon>Spermatophyta</taxon>
        <taxon>Magnoliopsida</taxon>
        <taxon>eudicotyledons</taxon>
        <taxon>Gunneridae</taxon>
        <taxon>Pentapetalae</taxon>
        <taxon>rosids</taxon>
        <taxon>malvids</taxon>
        <taxon>Malvales</taxon>
        <taxon>Malvaceae</taxon>
        <taxon>Malvoideae</taxon>
        <taxon>Gossypium</taxon>
    </lineage>
</organism>
<name>A0A7J8RYQ3_GOSDV</name>
<comment type="caution">
    <text evidence="1">The sequence shown here is derived from an EMBL/GenBank/DDBJ whole genome shotgun (WGS) entry which is preliminary data.</text>
</comment>
<keyword evidence="2" id="KW-1185">Reference proteome</keyword>
<dbReference type="EMBL" id="JABFAC010000007">
    <property type="protein sequence ID" value="MBA0618971.1"/>
    <property type="molecule type" value="Genomic_DNA"/>
</dbReference>
<evidence type="ECO:0000313" key="2">
    <source>
        <dbReference type="Proteomes" id="UP000593561"/>
    </source>
</evidence>